<evidence type="ECO:0000313" key="2">
    <source>
        <dbReference type="EMBL" id="KAG0320770.1"/>
    </source>
</evidence>
<evidence type="ECO:0000256" key="1">
    <source>
        <dbReference type="SAM" id="MobiDB-lite"/>
    </source>
</evidence>
<feature type="compositionally biased region" description="Acidic residues" evidence="1">
    <location>
        <begin position="143"/>
        <end position="169"/>
    </location>
</feature>
<proteinExistence type="predicted"/>
<organism evidence="2 3">
    <name type="scientific">Dissophora globulifera</name>
    <dbReference type="NCBI Taxonomy" id="979702"/>
    <lineage>
        <taxon>Eukaryota</taxon>
        <taxon>Fungi</taxon>
        <taxon>Fungi incertae sedis</taxon>
        <taxon>Mucoromycota</taxon>
        <taxon>Mortierellomycotina</taxon>
        <taxon>Mortierellomycetes</taxon>
        <taxon>Mortierellales</taxon>
        <taxon>Mortierellaceae</taxon>
        <taxon>Dissophora</taxon>
    </lineage>
</organism>
<feature type="region of interest" description="Disordered" evidence="1">
    <location>
        <begin position="1"/>
        <end position="29"/>
    </location>
</feature>
<dbReference type="AlphaFoldDB" id="A0A9P6RJ06"/>
<reference evidence="2" key="1">
    <citation type="journal article" date="2020" name="Fungal Divers.">
        <title>Resolving the Mortierellaceae phylogeny through synthesis of multi-gene phylogenetics and phylogenomics.</title>
        <authorList>
            <person name="Vandepol N."/>
            <person name="Liber J."/>
            <person name="Desiro A."/>
            <person name="Na H."/>
            <person name="Kennedy M."/>
            <person name="Barry K."/>
            <person name="Grigoriev I.V."/>
            <person name="Miller A.N."/>
            <person name="O'Donnell K."/>
            <person name="Stajich J.E."/>
            <person name="Bonito G."/>
        </authorList>
    </citation>
    <scope>NUCLEOTIDE SEQUENCE</scope>
    <source>
        <strain evidence="2">REB-010B</strain>
    </source>
</reference>
<feature type="compositionally biased region" description="Low complexity" evidence="1">
    <location>
        <begin position="251"/>
        <end position="278"/>
    </location>
</feature>
<feature type="compositionally biased region" description="Acidic residues" evidence="1">
    <location>
        <begin position="113"/>
        <end position="135"/>
    </location>
</feature>
<feature type="region of interest" description="Disordered" evidence="1">
    <location>
        <begin position="109"/>
        <end position="223"/>
    </location>
</feature>
<keyword evidence="3" id="KW-1185">Reference proteome</keyword>
<comment type="caution">
    <text evidence="2">The sequence shown here is derived from an EMBL/GenBank/DDBJ whole genome shotgun (WGS) entry which is preliminary data.</text>
</comment>
<feature type="compositionally biased region" description="Basic residues" evidence="1">
    <location>
        <begin position="309"/>
        <end position="333"/>
    </location>
</feature>
<sequence length="333" mass="35678">MSRPPSKKNTYKSKKPASKGKATGTSAEDELLMKEILAMGGSKDDLDLLAGIDSESDAEAENKQKDKPKKSSTGKSASVEVAVEPELKHELASFMKSLFGSANLDRKQMALAAEEEEEALEEEEEQQSDDEEQDIEGERSEGEWETDEDAEGADDAGDESGDDSMDDLPPELKSIHEQLESRKRKADTGAAVVAAVPSKKVKPSAPAATPASTSKALTKKSAGLKDVQKQLSNIYDKLAKPAQPTAAVKSKAATPVLKATPAAPKAKNTPKQKPAPAASKNKAGLGSWKLGDGWSKSFEDEKDEEVVSKKSKNKNKNRNLPKGRKGASFTNKR</sequence>
<dbReference type="OrthoDB" id="2448497at2759"/>
<gene>
    <name evidence="2" type="ORF">BGZ99_004312</name>
</gene>
<feature type="region of interest" description="Disordered" evidence="1">
    <location>
        <begin position="239"/>
        <end position="333"/>
    </location>
</feature>
<name>A0A9P6RJ06_9FUNG</name>
<protein>
    <submittedName>
        <fullName evidence="2">Uncharacterized protein</fullName>
    </submittedName>
</protein>
<feature type="compositionally biased region" description="Low complexity" evidence="1">
    <location>
        <begin position="190"/>
        <end position="221"/>
    </location>
</feature>
<dbReference type="Proteomes" id="UP000738325">
    <property type="component" value="Unassembled WGS sequence"/>
</dbReference>
<evidence type="ECO:0000313" key="3">
    <source>
        <dbReference type="Proteomes" id="UP000738325"/>
    </source>
</evidence>
<feature type="region of interest" description="Disordered" evidence="1">
    <location>
        <begin position="46"/>
        <end position="81"/>
    </location>
</feature>
<feature type="compositionally biased region" description="Basic residues" evidence="1">
    <location>
        <begin position="1"/>
        <end position="18"/>
    </location>
</feature>
<dbReference type="EMBL" id="JAAAIP010000269">
    <property type="protein sequence ID" value="KAG0320770.1"/>
    <property type="molecule type" value="Genomic_DNA"/>
</dbReference>
<accession>A0A9P6RJ06</accession>